<dbReference type="AlphaFoldDB" id="A0A9D4QSY3"/>
<evidence type="ECO:0000313" key="3">
    <source>
        <dbReference type="Proteomes" id="UP000828390"/>
    </source>
</evidence>
<sequence>MSALKPDAPSFHAEGDSNQRWAVPATHQFTPLPQRAPQRLRIPTNKRINVSPFTGN</sequence>
<dbReference type="EMBL" id="JAIWYP010000004">
    <property type="protein sequence ID" value="KAH3842279.1"/>
    <property type="molecule type" value="Genomic_DNA"/>
</dbReference>
<reference evidence="2" key="2">
    <citation type="submission" date="2020-11" db="EMBL/GenBank/DDBJ databases">
        <authorList>
            <person name="McCartney M.A."/>
            <person name="Auch B."/>
            <person name="Kono T."/>
            <person name="Mallez S."/>
            <person name="Becker A."/>
            <person name="Gohl D.M."/>
            <person name="Silverstein K.A.T."/>
            <person name="Koren S."/>
            <person name="Bechman K.B."/>
            <person name="Herman A."/>
            <person name="Abrahante J.E."/>
            <person name="Garbe J."/>
        </authorList>
    </citation>
    <scope>NUCLEOTIDE SEQUENCE</scope>
    <source>
        <strain evidence="2">Duluth1</strain>
        <tissue evidence="2">Whole animal</tissue>
    </source>
</reference>
<accession>A0A9D4QSY3</accession>
<evidence type="ECO:0000256" key="1">
    <source>
        <dbReference type="SAM" id="MobiDB-lite"/>
    </source>
</evidence>
<reference evidence="2" key="1">
    <citation type="journal article" date="2019" name="bioRxiv">
        <title>The Genome of the Zebra Mussel, Dreissena polymorpha: A Resource for Invasive Species Research.</title>
        <authorList>
            <person name="McCartney M.A."/>
            <person name="Auch B."/>
            <person name="Kono T."/>
            <person name="Mallez S."/>
            <person name="Zhang Y."/>
            <person name="Obille A."/>
            <person name="Becker A."/>
            <person name="Abrahante J.E."/>
            <person name="Garbe J."/>
            <person name="Badalamenti J.P."/>
            <person name="Herman A."/>
            <person name="Mangelson H."/>
            <person name="Liachko I."/>
            <person name="Sullivan S."/>
            <person name="Sone E.D."/>
            <person name="Koren S."/>
            <person name="Silverstein K.A.T."/>
            <person name="Beckman K.B."/>
            <person name="Gohl D.M."/>
        </authorList>
    </citation>
    <scope>NUCLEOTIDE SEQUENCE</scope>
    <source>
        <strain evidence="2">Duluth1</strain>
        <tissue evidence="2">Whole animal</tissue>
    </source>
</reference>
<comment type="caution">
    <text evidence="2">The sequence shown here is derived from an EMBL/GenBank/DDBJ whole genome shotgun (WGS) entry which is preliminary data.</text>
</comment>
<name>A0A9D4QSY3_DREPO</name>
<feature type="compositionally biased region" description="Polar residues" evidence="1">
    <location>
        <begin position="46"/>
        <end position="56"/>
    </location>
</feature>
<organism evidence="2 3">
    <name type="scientific">Dreissena polymorpha</name>
    <name type="common">Zebra mussel</name>
    <name type="synonym">Mytilus polymorpha</name>
    <dbReference type="NCBI Taxonomy" id="45954"/>
    <lineage>
        <taxon>Eukaryota</taxon>
        <taxon>Metazoa</taxon>
        <taxon>Spiralia</taxon>
        <taxon>Lophotrochozoa</taxon>
        <taxon>Mollusca</taxon>
        <taxon>Bivalvia</taxon>
        <taxon>Autobranchia</taxon>
        <taxon>Heteroconchia</taxon>
        <taxon>Euheterodonta</taxon>
        <taxon>Imparidentia</taxon>
        <taxon>Neoheterodontei</taxon>
        <taxon>Myida</taxon>
        <taxon>Dreissenoidea</taxon>
        <taxon>Dreissenidae</taxon>
        <taxon>Dreissena</taxon>
    </lineage>
</organism>
<gene>
    <name evidence="2" type="ORF">DPMN_115776</name>
</gene>
<feature type="region of interest" description="Disordered" evidence="1">
    <location>
        <begin position="1"/>
        <end position="56"/>
    </location>
</feature>
<keyword evidence="3" id="KW-1185">Reference proteome</keyword>
<dbReference type="Proteomes" id="UP000828390">
    <property type="component" value="Unassembled WGS sequence"/>
</dbReference>
<evidence type="ECO:0000313" key="2">
    <source>
        <dbReference type="EMBL" id="KAH3842279.1"/>
    </source>
</evidence>
<proteinExistence type="predicted"/>
<protein>
    <submittedName>
        <fullName evidence="2">Uncharacterized protein</fullName>
    </submittedName>
</protein>